<evidence type="ECO:0000313" key="2">
    <source>
        <dbReference type="Proteomes" id="UP000319731"/>
    </source>
</evidence>
<organism evidence="1 2">
    <name type="scientific">Synchytrium microbalum</name>
    <dbReference type="NCBI Taxonomy" id="1806994"/>
    <lineage>
        <taxon>Eukaryota</taxon>
        <taxon>Fungi</taxon>
        <taxon>Fungi incertae sedis</taxon>
        <taxon>Chytridiomycota</taxon>
        <taxon>Chytridiomycota incertae sedis</taxon>
        <taxon>Chytridiomycetes</taxon>
        <taxon>Synchytriales</taxon>
        <taxon>Synchytriaceae</taxon>
        <taxon>Synchytrium</taxon>
    </lineage>
</organism>
<sequence>MIEYKIRQGRKQLEQLKMPSVVDIS</sequence>
<evidence type="ECO:0000313" key="1">
    <source>
        <dbReference type="EMBL" id="TPX37022.1"/>
    </source>
</evidence>
<reference evidence="1 2" key="1">
    <citation type="journal article" date="2019" name="Sci. Rep.">
        <title>Comparative genomics of chytrid fungi reveal insights into the obligate biotrophic and pathogenic lifestyle of Synchytrium endobioticum.</title>
        <authorList>
            <person name="van de Vossenberg B.T.L.H."/>
            <person name="Warris S."/>
            <person name="Nguyen H.D.T."/>
            <person name="van Gent-Pelzer M.P.E."/>
            <person name="Joly D.L."/>
            <person name="van de Geest H.C."/>
            <person name="Bonants P.J.M."/>
            <person name="Smith D.S."/>
            <person name="Levesque C.A."/>
            <person name="van der Lee T.A.J."/>
        </authorList>
    </citation>
    <scope>NUCLEOTIDE SEQUENCE [LARGE SCALE GENOMIC DNA]</scope>
    <source>
        <strain evidence="1 2">JEL517</strain>
    </source>
</reference>
<dbReference type="EMBL" id="QEAO01000003">
    <property type="protein sequence ID" value="TPX37022.1"/>
    <property type="molecule type" value="Genomic_DNA"/>
</dbReference>
<comment type="caution">
    <text evidence="1">The sequence shown here is derived from an EMBL/GenBank/DDBJ whole genome shotgun (WGS) entry which is preliminary data.</text>
</comment>
<name>A0A507CBM0_9FUNG</name>
<dbReference type="Proteomes" id="UP000319731">
    <property type="component" value="Unassembled WGS sequence"/>
</dbReference>
<dbReference type="AlphaFoldDB" id="A0A507CBM0"/>
<protein>
    <submittedName>
        <fullName evidence="1">Uncharacterized protein</fullName>
    </submittedName>
</protein>
<proteinExistence type="predicted"/>
<keyword evidence="2" id="KW-1185">Reference proteome</keyword>
<gene>
    <name evidence="1" type="ORF">SmJEL517_g00800</name>
</gene>
<accession>A0A507CBM0</accession>